<dbReference type="OrthoDB" id="166212at2759"/>
<protein>
    <submittedName>
        <fullName evidence="3 4">Uncharacterized protein LOC117565843</fullName>
    </submittedName>
</protein>
<dbReference type="AlphaFoldDB" id="A0A9C6W8Y9"/>
<dbReference type="PANTHER" id="PTHR23011:SF41">
    <property type="entry name" value="CYCLIC NUCLEOTIDE-BINDING DOMAIN-CONTAINING PROTEIN"/>
    <property type="match status" value="1"/>
</dbReference>
<reference evidence="3 4" key="1">
    <citation type="submission" date="2025-04" db="UniProtKB">
        <authorList>
            <consortium name="RefSeq"/>
        </authorList>
    </citation>
    <scope>IDENTIFICATION</scope>
    <source>
        <strain evidence="3 4">15112-1751.03</strain>
        <tissue evidence="3 4">Whole Adult</tissue>
    </source>
</reference>
<dbReference type="SUPFAM" id="SSF51206">
    <property type="entry name" value="cAMP-binding domain-like"/>
    <property type="match status" value="2"/>
</dbReference>
<dbReference type="InterPro" id="IPR014710">
    <property type="entry name" value="RmlC-like_jellyroll"/>
</dbReference>
<dbReference type="PROSITE" id="PS50042">
    <property type="entry name" value="CNMP_BINDING_3"/>
    <property type="match status" value="1"/>
</dbReference>
<proteinExistence type="predicted"/>
<sequence>MSKRRDVDPHKRDMRSRFKRLVRAVMINRQWLDEPDEQAQGISMNVKKNLAFLVRQKRKTGILTVAEKALLRSPAYARTVEERKKLCMIVAGLTCFSRIPPKLRARLVPVIKFMTVGADRILMKEHDFPLYIYFVISGEIEMKKTLYDKATKKTTMISEAIVGPGDWIGDVEVLENCSRLNTYVTISSCELLCITELEFRTILGPFMRKQWADKKTALKTLNYFDFFTEEQIVRACSYGLLIQYDPLQFIYSDNRGAVSYVHFILSGECTILQCLKMRVLRNVGKITYDLVKVNNADGFDLDAKTSKTRLRDSEVEVSNSDFNLDDLLASTDSQDAETLQEKKAKRKIGLREVEIACGYGGIQLKRKIHRNPRRTVLRRRTTYVARRLTSFGKTTSSTARASSMHGDDDEDYFAEDAEDAEDEYDYIPEDYFVEEEISVEETPTTERTTMKSMISSNRSTARPTLKSLRQSDANVLRVETDDSMNQNTPRDTYISPTVNVVPETETRFVDVGSLTYGGIFGLGETIVHRVIMARTVVQCMLLPRFWLMEPDQNPGHIWKRRKFYLEGCVPSREELFGNFLKTRRWEKFKHDYVQSTLNPNSVNSTQPEDIPIISRIVETRDDI</sequence>
<dbReference type="GeneID" id="117565843"/>
<accession>A0A9C6W8Y9</accession>
<dbReference type="SMART" id="SM00100">
    <property type="entry name" value="cNMP"/>
    <property type="match status" value="1"/>
</dbReference>
<gene>
    <name evidence="3 4" type="primary">LOC117565843</name>
</gene>
<dbReference type="Proteomes" id="UP000515160">
    <property type="component" value="Chromosome X"/>
</dbReference>
<dbReference type="RefSeq" id="XP_051863846.1">
    <property type="nucleotide sequence ID" value="XM_052007886.1"/>
</dbReference>
<dbReference type="PANTHER" id="PTHR23011">
    <property type="entry name" value="CYCLIC NUCLEOTIDE-BINDING DOMAIN CONTAINING PROTEIN"/>
    <property type="match status" value="1"/>
</dbReference>
<dbReference type="InterPro" id="IPR018490">
    <property type="entry name" value="cNMP-bd_dom_sf"/>
</dbReference>
<evidence type="ECO:0000259" key="1">
    <source>
        <dbReference type="PROSITE" id="PS50042"/>
    </source>
</evidence>
<evidence type="ECO:0000313" key="4">
    <source>
        <dbReference type="RefSeq" id="XP_051863846.1"/>
    </source>
</evidence>
<feature type="domain" description="Cyclic nucleotide-binding" evidence="1">
    <location>
        <begin position="95"/>
        <end position="205"/>
    </location>
</feature>
<dbReference type="CDD" id="cd00038">
    <property type="entry name" value="CAP_ED"/>
    <property type="match status" value="1"/>
</dbReference>
<dbReference type="InterPro" id="IPR000595">
    <property type="entry name" value="cNMP-bd_dom"/>
</dbReference>
<organism evidence="2 4">
    <name type="scientific">Drosophila albomicans</name>
    <name type="common">Fruit fly</name>
    <dbReference type="NCBI Taxonomy" id="7291"/>
    <lineage>
        <taxon>Eukaryota</taxon>
        <taxon>Metazoa</taxon>
        <taxon>Ecdysozoa</taxon>
        <taxon>Arthropoda</taxon>
        <taxon>Hexapoda</taxon>
        <taxon>Insecta</taxon>
        <taxon>Pterygota</taxon>
        <taxon>Neoptera</taxon>
        <taxon>Endopterygota</taxon>
        <taxon>Diptera</taxon>
        <taxon>Brachycera</taxon>
        <taxon>Muscomorpha</taxon>
        <taxon>Ephydroidea</taxon>
        <taxon>Drosophilidae</taxon>
        <taxon>Drosophila</taxon>
    </lineage>
</organism>
<name>A0A9C6W8Y9_DROAB</name>
<dbReference type="Pfam" id="PF00027">
    <property type="entry name" value="cNMP_binding"/>
    <property type="match status" value="1"/>
</dbReference>
<evidence type="ECO:0000313" key="3">
    <source>
        <dbReference type="RefSeq" id="XP_051863845.1"/>
    </source>
</evidence>
<evidence type="ECO:0000313" key="2">
    <source>
        <dbReference type="Proteomes" id="UP000515160"/>
    </source>
</evidence>
<keyword evidence="2" id="KW-1185">Reference proteome</keyword>
<dbReference type="Gene3D" id="2.60.120.10">
    <property type="entry name" value="Jelly Rolls"/>
    <property type="match status" value="1"/>
</dbReference>
<dbReference type="RefSeq" id="XP_051863845.1">
    <property type="nucleotide sequence ID" value="XM_052007885.1"/>
</dbReference>